<feature type="region of interest" description="Disordered" evidence="1">
    <location>
        <begin position="56"/>
        <end position="84"/>
    </location>
</feature>
<keyword evidence="2" id="KW-0812">Transmembrane</keyword>
<comment type="caution">
    <text evidence="3">The sequence shown here is derived from an EMBL/GenBank/DDBJ whole genome shotgun (WGS) entry which is preliminary data.</text>
</comment>
<name>A0ABV8KG84_9ACTN</name>
<keyword evidence="4" id="KW-1185">Reference proteome</keyword>
<organism evidence="3 4">
    <name type="scientific">Micromonospora zhanjiangensis</name>
    <dbReference type="NCBI Taxonomy" id="1522057"/>
    <lineage>
        <taxon>Bacteria</taxon>
        <taxon>Bacillati</taxon>
        <taxon>Actinomycetota</taxon>
        <taxon>Actinomycetes</taxon>
        <taxon>Micromonosporales</taxon>
        <taxon>Micromonosporaceae</taxon>
        <taxon>Micromonospora</taxon>
    </lineage>
</organism>
<sequence>MGQITSTRTGRTDPAGTGSDRTTRQAAIWATVVAVPVAALVAVLAITGLGPDEPAAAPAPTASVGPSTATAGPRSTSPVPMAAPPLSDRAATVCRALISRLPATIRDLAQRPVTTGPEQNAAYGDPALTVGCGRPAPAFPPTDDVWAVNSVCWHPVQQPDAVVLTTVDREIPITVTVPGRYAPPLQWVAPISTAAVESVPSATTPVPSGCRG</sequence>
<protein>
    <submittedName>
        <fullName evidence="3">DUF3515 family protein</fullName>
    </submittedName>
</protein>
<feature type="compositionally biased region" description="Low complexity" evidence="1">
    <location>
        <begin position="56"/>
        <end position="72"/>
    </location>
</feature>
<feature type="region of interest" description="Disordered" evidence="1">
    <location>
        <begin position="1"/>
        <end position="22"/>
    </location>
</feature>
<dbReference type="Pfam" id="PF12028">
    <property type="entry name" value="DUF3515"/>
    <property type="match status" value="1"/>
</dbReference>
<evidence type="ECO:0000313" key="3">
    <source>
        <dbReference type="EMBL" id="MFC4105049.1"/>
    </source>
</evidence>
<dbReference type="InterPro" id="IPR021903">
    <property type="entry name" value="DUF3515"/>
</dbReference>
<evidence type="ECO:0000313" key="4">
    <source>
        <dbReference type="Proteomes" id="UP001595868"/>
    </source>
</evidence>
<proteinExistence type="predicted"/>
<keyword evidence="2" id="KW-0472">Membrane</keyword>
<reference evidence="4" key="1">
    <citation type="journal article" date="2019" name="Int. J. Syst. Evol. Microbiol.">
        <title>The Global Catalogue of Microorganisms (GCM) 10K type strain sequencing project: providing services to taxonomists for standard genome sequencing and annotation.</title>
        <authorList>
            <consortium name="The Broad Institute Genomics Platform"/>
            <consortium name="The Broad Institute Genome Sequencing Center for Infectious Disease"/>
            <person name="Wu L."/>
            <person name="Ma J."/>
        </authorList>
    </citation>
    <scope>NUCLEOTIDE SEQUENCE [LARGE SCALE GENOMIC DNA]</scope>
    <source>
        <strain evidence="4">2902at01</strain>
    </source>
</reference>
<gene>
    <name evidence="3" type="ORF">ACFOX0_03730</name>
</gene>
<keyword evidence="2" id="KW-1133">Transmembrane helix</keyword>
<evidence type="ECO:0000256" key="2">
    <source>
        <dbReference type="SAM" id="Phobius"/>
    </source>
</evidence>
<feature type="transmembrane region" description="Helical" evidence="2">
    <location>
        <begin position="26"/>
        <end position="46"/>
    </location>
</feature>
<dbReference type="RefSeq" id="WP_377542045.1">
    <property type="nucleotide sequence ID" value="NZ_JBHSBN010000002.1"/>
</dbReference>
<evidence type="ECO:0000256" key="1">
    <source>
        <dbReference type="SAM" id="MobiDB-lite"/>
    </source>
</evidence>
<dbReference type="EMBL" id="JBHSBN010000002">
    <property type="protein sequence ID" value="MFC4105049.1"/>
    <property type="molecule type" value="Genomic_DNA"/>
</dbReference>
<dbReference type="Proteomes" id="UP001595868">
    <property type="component" value="Unassembled WGS sequence"/>
</dbReference>
<accession>A0ABV8KG84</accession>